<dbReference type="EC" id="3.1.-.-" evidence="5"/>
<sequence length="267" mass="30603">MNNVQNDAILFSWADIETGGLDGKREDDDTLGMETYPILEIAMHITDSDLNILDGEGFRVVIHHPDSVLDQMSSWSIKQHTETGLLDEVRQSNITSEQAEQLALEHLKKHNAQPYDREKRAGTIMAGNSIKLDRNYMSCQLPELDQYFHYRQADVSAVALFVREWRPDVEACVNKKYLHLALPDIRESIMEAKVYKEKLFQPGFKVDDDVDLYGTVQFFATDFTSAMAKFDFDDPKYQNDPAIQLLRQQLINLESRSIDLAQKVSLV</sequence>
<dbReference type="InterPro" id="IPR013520">
    <property type="entry name" value="Ribonucl_H"/>
</dbReference>
<proteinExistence type="predicted"/>
<keyword evidence="1" id="KW-0540">Nuclease</keyword>
<dbReference type="InterPro" id="IPR012337">
    <property type="entry name" value="RNaseH-like_sf"/>
</dbReference>
<dbReference type="SUPFAM" id="SSF53098">
    <property type="entry name" value="Ribonuclease H-like"/>
    <property type="match status" value="1"/>
</dbReference>
<dbReference type="GO" id="GO:0016787">
    <property type="term" value="F:hydrolase activity"/>
    <property type="evidence" value="ECO:0007669"/>
    <property type="project" value="UniProtKB-KW"/>
</dbReference>
<organism evidence="5 6">
    <name type="scientific">Vibrio pomeroyi</name>
    <dbReference type="NCBI Taxonomy" id="198832"/>
    <lineage>
        <taxon>Bacteria</taxon>
        <taxon>Pseudomonadati</taxon>
        <taxon>Pseudomonadota</taxon>
        <taxon>Gammaproteobacteria</taxon>
        <taxon>Vibrionales</taxon>
        <taxon>Vibrionaceae</taxon>
        <taxon>Vibrio</taxon>
    </lineage>
</organism>
<dbReference type="Gene3D" id="3.30.420.10">
    <property type="entry name" value="Ribonuclease H-like superfamily/Ribonuclease H"/>
    <property type="match status" value="1"/>
</dbReference>
<dbReference type="InterPro" id="IPR036397">
    <property type="entry name" value="RNaseH_sf"/>
</dbReference>
<dbReference type="NCBIfam" id="NF003765">
    <property type="entry name" value="PRK05359.1"/>
    <property type="match status" value="1"/>
</dbReference>
<evidence type="ECO:0000313" key="6">
    <source>
        <dbReference type="Proteomes" id="UP001570071"/>
    </source>
</evidence>
<evidence type="ECO:0000256" key="1">
    <source>
        <dbReference type="ARBA" id="ARBA00022722"/>
    </source>
</evidence>
<evidence type="ECO:0000256" key="3">
    <source>
        <dbReference type="ARBA" id="ARBA00022839"/>
    </source>
</evidence>
<keyword evidence="2 5" id="KW-0378">Hydrolase</keyword>
<name>A0ABV4MQR1_9VIBR</name>
<reference evidence="5 6" key="1">
    <citation type="journal article" date="2024" name="ISME J.">
        <title>Tailless and filamentous prophages are predominant in marine Vibrio.</title>
        <authorList>
            <person name="Steensen K."/>
            <person name="Seneca J."/>
            <person name="Bartlau N."/>
            <person name="Yu X.A."/>
            <person name="Hussain F.A."/>
            <person name="Polz M.F."/>
        </authorList>
    </citation>
    <scope>NUCLEOTIDE SEQUENCE [LARGE SCALE GENOMIC DNA]</scope>
    <source>
        <strain evidence="5 6">10N.239.312.F12</strain>
    </source>
</reference>
<gene>
    <name evidence="5" type="primary">orn</name>
    <name evidence="5" type="ORF">AB6D66_00280</name>
</gene>
<accession>A0ABV4MQR1</accession>
<protein>
    <submittedName>
        <fullName evidence="5">Oligoribonuclease</fullName>
        <ecNumber evidence="5">3.1.-.-</ecNumber>
    </submittedName>
</protein>
<keyword evidence="3" id="KW-0269">Exonuclease</keyword>
<dbReference type="EMBL" id="JBFSSG010000001">
    <property type="protein sequence ID" value="MEZ8719480.1"/>
    <property type="molecule type" value="Genomic_DNA"/>
</dbReference>
<dbReference type="RefSeq" id="WP_269337229.1">
    <property type="nucleotide sequence ID" value="NZ_JBFSSG010000001.1"/>
</dbReference>
<evidence type="ECO:0000259" key="4">
    <source>
        <dbReference type="Pfam" id="PF00929"/>
    </source>
</evidence>
<dbReference type="CDD" id="cd06135">
    <property type="entry name" value="Orn"/>
    <property type="match status" value="1"/>
</dbReference>
<dbReference type="InterPro" id="IPR022894">
    <property type="entry name" value="Oligoribonuclease"/>
</dbReference>
<evidence type="ECO:0000256" key="2">
    <source>
        <dbReference type="ARBA" id="ARBA00022801"/>
    </source>
</evidence>
<evidence type="ECO:0000313" key="5">
    <source>
        <dbReference type="EMBL" id="MEZ8719480.1"/>
    </source>
</evidence>
<dbReference type="Pfam" id="PF00929">
    <property type="entry name" value="RNase_T"/>
    <property type="match status" value="1"/>
</dbReference>
<keyword evidence="6" id="KW-1185">Reference proteome</keyword>
<feature type="domain" description="Exonuclease" evidence="4">
    <location>
        <begin position="13"/>
        <end position="189"/>
    </location>
</feature>
<comment type="caution">
    <text evidence="5">The sequence shown here is derived from an EMBL/GenBank/DDBJ whole genome shotgun (WGS) entry which is preliminary data.</text>
</comment>
<dbReference type="Proteomes" id="UP001570071">
    <property type="component" value="Unassembled WGS sequence"/>
</dbReference>